<evidence type="ECO:0000256" key="1">
    <source>
        <dbReference type="SAM" id="MobiDB-lite"/>
    </source>
</evidence>
<dbReference type="AlphaFoldDB" id="A0A6A6IE40"/>
<dbReference type="Proteomes" id="UP000800094">
    <property type="component" value="Unassembled WGS sequence"/>
</dbReference>
<gene>
    <name evidence="2" type="ORF">BU26DRAFT_307653</name>
</gene>
<dbReference type="RefSeq" id="XP_033683849.1">
    <property type="nucleotide sequence ID" value="XM_033821871.1"/>
</dbReference>
<keyword evidence="3" id="KW-1185">Reference proteome</keyword>
<feature type="region of interest" description="Disordered" evidence="1">
    <location>
        <begin position="252"/>
        <end position="300"/>
    </location>
</feature>
<evidence type="ECO:0000313" key="2">
    <source>
        <dbReference type="EMBL" id="KAF2248845.1"/>
    </source>
</evidence>
<dbReference type="GeneID" id="54575201"/>
<name>A0A6A6IE40_9PLEO</name>
<dbReference type="EMBL" id="ML987195">
    <property type="protein sequence ID" value="KAF2248845.1"/>
    <property type="molecule type" value="Genomic_DNA"/>
</dbReference>
<protein>
    <recommendedName>
        <fullName evidence="4">Fungal N-terminal domain-containing protein</fullName>
    </recommendedName>
</protein>
<organism evidence="2 3">
    <name type="scientific">Trematosphaeria pertusa</name>
    <dbReference type="NCBI Taxonomy" id="390896"/>
    <lineage>
        <taxon>Eukaryota</taxon>
        <taxon>Fungi</taxon>
        <taxon>Dikarya</taxon>
        <taxon>Ascomycota</taxon>
        <taxon>Pezizomycotina</taxon>
        <taxon>Dothideomycetes</taxon>
        <taxon>Pleosporomycetidae</taxon>
        <taxon>Pleosporales</taxon>
        <taxon>Massarineae</taxon>
        <taxon>Trematosphaeriaceae</taxon>
        <taxon>Trematosphaeria</taxon>
    </lineage>
</organism>
<sequence>MSFGISIGDILKLCELASRVYKNCRDCTGEYKTLTTEARNLTNLLEDISDKYHTIPDVRKQQLVDAYETCVNVLQELDKTLVHYNSLDTKSKRAWDRLKWDPDRSRTLRERLTSSVVMVNGFYSSLIHDSQVQILEALGRLERDYRGGHREESILSLQRIASGPIEEEDDEDEDAAWDQIIRDLEDVGVTHRDALEYRDFIIDWFVRAVNEGRLMEERPGTQTFDMMPQELGNALPAAVSRDAQQIPRWEMPSSFQASPDNGLESLLNQPAGSGLTRADRQHQRSFSTPVPVESSSTPYGRPERVVNRASLPPGASQLSQGIGTPAASTTSAQARIPPVYNSEGNVGVRHTLPLGAITVPTQPTTIPVHVGQGTPIEDSLVSTAQRITAAWLERDWANAAFYLEEQLAAVERGETTTVNGNTSQPDRRLLRHLIGICASYSGDFLKAKNVFESVFNGIYLNGANLDSGDISAARWLGDVCLHLHEPYNTALAWSVALKGLIARYGATRDITLTVCDELDTLDLWLHSVRDLEESFRLNIDPSDVFMHTHLMEKYSLIASLKGRLEHNTHRTSPAFIRWGRPTTAWAVPEEMLTRRLTDMSSWPLQWDATFAAAGAIKSEQLMSGANCNGPVPPLSTISLPSVGYMRTKQLHYLTKRSQTWLVETVKSGLQDRGIEHREEGAMLICRFNQRRHGFAFTEGINIKFKRIQFRSMVGLKITEGEWVTRTLPTPRGLQGRTVPRGIEDFIKIVRDILDKAETEERGNNILAKNLTLDTPDLSLVSSMPRR</sequence>
<dbReference type="OrthoDB" id="7464126at2759"/>
<feature type="compositionally biased region" description="Low complexity" evidence="1">
    <location>
        <begin position="285"/>
        <end position="298"/>
    </location>
</feature>
<proteinExistence type="predicted"/>
<evidence type="ECO:0000313" key="3">
    <source>
        <dbReference type="Proteomes" id="UP000800094"/>
    </source>
</evidence>
<accession>A0A6A6IE40</accession>
<evidence type="ECO:0008006" key="4">
    <source>
        <dbReference type="Google" id="ProtNLM"/>
    </source>
</evidence>
<reference evidence="2" key="1">
    <citation type="journal article" date="2020" name="Stud. Mycol.">
        <title>101 Dothideomycetes genomes: a test case for predicting lifestyles and emergence of pathogens.</title>
        <authorList>
            <person name="Haridas S."/>
            <person name="Albert R."/>
            <person name="Binder M."/>
            <person name="Bloem J."/>
            <person name="Labutti K."/>
            <person name="Salamov A."/>
            <person name="Andreopoulos B."/>
            <person name="Baker S."/>
            <person name="Barry K."/>
            <person name="Bills G."/>
            <person name="Bluhm B."/>
            <person name="Cannon C."/>
            <person name="Castanera R."/>
            <person name="Culley D."/>
            <person name="Daum C."/>
            <person name="Ezra D."/>
            <person name="Gonzalez J."/>
            <person name="Henrissat B."/>
            <person name="Kuo A."/>
            <person name="Liang C."/>
            <person name="Lipzen A."/>
            <person name="Lutzoni F."/>
            <person name="Magnuson J."/>
            <person name="Mondo S."/>
            <person name="Nolan M."/>
            <person name="Ohm R."/>
            <person name="Pangilinan J."/>
            <person name="Park H.-J."/>
            <person name="Ramirez L."/>
            <person name="Alfaro M."/>
            <person name="Sun H."/>
            <person name="Tritt A."/>
            <person name="Yoshinaga Y."/>
            <person name="Zwiers L.-H."/>
            <person name="Turgeon B."/>
            <person name="Goodwin S."/>
            <person name="Spatafora J."/>
            <person name="Crous P."/>
            <person name="Grigoriev I."/>
        </authorList>
    </citation>
    <scope>NUCLEOTIDE SEQUENCE</scope>
    <source>
        <strain evidence="2">CBS 122368</strain>
    </source>
</reference>